<sequence length="301" mass="33773">MMSINSRWRSVASLWSPLFMLLAAIAVAFPAWAASGINQDLHVQHYPDTMLPTAKDSINLVSLNLAHGRKTNVSQILTSKEQIEKNLTLVSQFLVDVDADIVALQEADLPSWWSGDFDHISYIAHRTGHYQSAHTSHVHSWFGQYGTAVLSKHEIYYAEGVTFSPSFPTTRKGFTLIEVKWETTNGPVMLDVVSLHMDFLREAVRKQQLQELTDVLIDRGNPLAIMGDFNSADIAKRLVSSSIEHHLHTYQADTGNLNTYNSKRLDWIILSDDLMFNQFTVSPLVMSDHKAIVANISLAPL</sequence>
<keyword evidence="1" id="KW-0732">Signal</keyword>
<dbReference type="Pfam" id="PF03372">
    <property type="entry name" value="Exo_endo_phos"/>
    <property type="match status" value="1"/>
</dbReference>
<accession>A0ABS2HFD6</accession>
<evidence type="ECO:0000313" key="4">
    <source>
        <dbReference type="Proteomes" id="UP000809621"/>
    </source>
</evidence>
<evidence type="ECO:0000259" key="2">
    <source>
        <dbReference type="Pfam" id="PF03372"/>
    </source>
</evidence>
<dbReference type="InterPro" id="IPR051916">
    <property type="entry name" value="GPI-anchor_lipid_remodeler"/>
</dbReference>
<evidence type="ECO:0000256" key="1">
    <source>
        <dbReference type="SAM" id="SignalP"/>
    </source>
</evidence>
<keyword evidence="3" id="KW-0540">Nuclease</keyword>
<keyword evidence="3" id="KW-0378">Hydrolase</keyword>
<dbReference type="PANTHER" id="PTHR14859:SF15">
    <property type="entry name" value="ENDONUCLEASE_EXONUCLEASE_PHOSPHATASE DOMAIN-CONTAINING PROTEIN"/>
    <property type="match status" value="1"/>
</dbReference>
<feature type="domain" description="Endonuclease/exonuclease/phosphatase" evidence="2">
    <location>
        <begin position="64"/>
        <end position="289"/>
    </location>
</feature>
<dbReference type="GO" id="GO:0004519">
    <property type="term" value="F:endonuclease activity"/>
    <property type="evidence" value="ECO:0007669"/>
    <property type="project" value="UniProtKB-KW"/>
</dbReference>
<dbReference type="RefSeq" id="WP_205156465.1">
    <property type="nucleotide sequence ID" value="NZ_JAFEUM010000001.1"/>
</dbReference>
<keyword evidence="3" id="KW-0255">Endonuclease</keyword>
<evidence type="ECO:0000313" key="3">
    <source>
        <dbReference type="EMBL" id="MBM7034802.1"/>
    </source>
</evidence>
<organism evidence="3 4">
    <name type="scientific">Vibrio ulleungensis</name>
    <dbReference type="NCBI Taxonomy" id="2807619"/>
    <lineage>
        <taxon>Bacteria</taxon>
        <taxon>Pseudomonadati</taxon>
        <taxon>Pseudomonadota</taxon>
        <taxon>Gammaproteobacteria</taxon>
        <taxon>Vibrionales</taxon>
        <taxon>Vibrionaceae</taxon>
        <taxon>Vibrio</taxon>
    </lineage>
</organism>
<keyword evidence="4" id="KW-1185">Reference proteome</keyword>
<dbReference type="EMBL" id="JAFEUM010000001">
    <property type="protein sequence ID" value="MBM7034802.1"/>
    <property type="molecule type" value="Genomic_DNA"/>
</dbReference>
<dbReference type="Gene3D" id="3.60.10.10">
    <property type="entry name" value="Endonuclease/exonuclease/phosphatase"/>
    <property type="match status" value="1"/>
</dbReference>
<comment type="caution">
    <text evidence="3">The sequence shown here is derived from an EMBL/GenBank/DDBJ whole genome shotgun (WGS) entry which is preliminary data.</text>
</comment>
<feature type="signal peptide" evidence="1">
    <location>
        <begin position="1"/>
        <end position="33"/>
    </location>
</feature>
<dbReference type="InterPro" id="IPR005135">
    <property type="entry name" value="Endo/exonuclease/phosphatase"/>
</dbReference>
<dbReference type="Proteomes" id="UP000809621">
    <property type="component" value="Unassembled WGS sequence"/>
</dbReference>
<name>A0ABS2HFD6_9VIBR</name>
<dbReference type="PANTHER" id="PTHR14859">
    <property type="entry name" value="CALCOFLUOR WHITE HYPERSENSITIVE PROTEIN PRECURSOR"/>
    <property type="match status" value="1"/>
</dbReference>
<dbReference type="SUPFAM" id="SSF56219">
    <property type="entry name" value="DNase I-like"/>
    <property type="match status" value="1"/>
</dbReference>
<reference evidence="3 4" key="1">
    <citation type="submission" date="2021-02" db="EMBL/GenBank/DDBJ databases">
        <authorList>
            <person name="Park J.-S."/>
        </authorList>
    </citation>
    <scope>NUCLEOTIDE SEQUENCE [LARGE SCALE GENOMIC DNA]</scope>
    <source>
        <strain evidence="3 4">188UL20-2</strain>
    </source>
</reference>
<dbReference type="InterPro" id="IPR036691">
    <property type="entry name" value="Endo/exonu/phosph_ase_sf"/>
</dbReference>
<protein>
    <submittedName>
        <fullName evidence="3">Endonuclease/exonuclease/phosphatase family protein</fullName>
    </submittedName>
</protein>
<feature type="chain" id="PRO_5047171794" evidence="1">
    <location>
        <begin position="34"/>
        <end position="301"/>
    </location>
</feature>
<proteinExistence type="predicted"/>
<gene>
    <name evidence="3" type="ORF">JQC93_00170</name>
</gene>